<dbReference type="PROSITE" id="PS50178">
    <property type="entry name" value="ZF_FYVE"/>
    <property type="match status" value="1"/>
</dbReference>
<evidence type="ECO:0000256" key="4">
    <source>
        <dbReference type="PROSITE-ProRule" id="PRU00091"/>
    </source>
</evidence>
<dbReference type="Pfam" id="PF01363">
    <property type="entry name" value="FYVE"/>
    <property type="match status" value="1"/>
</dbReference>
<dbReference type="GO" id="GO:0008270">
    <property type="term" value="F:zinc ion binding"/>
    <property type="evidence" value="ECO:0007669"/>
    <property type="project" value="UniProtKB-KW"/>
</dbReference>
<dbReference type="SMART" id="SM00064">
    <property type="entry name" value="FYVE"/>
    <property type="match status" value="1"/>
</dbReference>
<dbReference type="Pfam" id="PF16696">
    <property type="entry name" value="ZFYVE21_C"/>
    <property type="match status" value="1"/>
</dbReference>
<protein>
    <recommendedName>
        <fullName evidence="5">FYVE-type domain-containing protein</fullName>
    </recommendedName>
</protein>
<dbReference type="CDD" id="cd15727">
    <property type="entry name" value="FYVE_ZF21"/>
    <property type="match status" value="1"/>
</dbReference>
<dbReference type="PANTHER" id="PTHR39490">
    <property type="entry name" value="ARRESTIN DOMAIN-CONTAINING PROTEIN D"/>
    <property type="match status" value="1"/>
</dbReference>
<evidence type="ECO:0000313" key="7">
    <source>
        <dbReference type="Proteomes" id="UP001372834"/>
    </source>
</evidence>
<dbReference type="InterPro" id="IPR000306">
    <property type="entry name" value="Znf_FYVE"/>
</dbReference>
<comment type="caution">
    <text evidence="6">The sequence shown here is derived from an EMBL/GenBank/DDBJ whole genome shotgun (WGS) entry which is preliminary data.</text>
</comment>
<evidence type="ECO:0000256" key="1">
    <source>
        <dbReference type="ARBA" id="ARBA00022723"/>
    </source>
</evidence>
<evidence type="ECO:0000256" key="3">
    <source>
        <dbReference type="ARBA" id="ARBA00022833"/>
    </source>
</evidence>
<organism evidence="6 7">
    <name type="scientific">Polyplax serrata</name>
    <name type="common">Common mouse louse</name>
    <dbReference type="NCBI Taxonomy" id="468196"/>
    <lineage>
        <taxon>Eukaryota</taxon>
        <taxon>Metazoa</taxon>
        <taxon>Ecdysozoa</taxon>
        <taxon>Arthropoda</taxon>
        <taxon>Hexapoda</taxon>
        <taxon>Insecta</taxon>
        <taxon>Pterygota</taxon>
        <taxon>Neoptera</taxon>
        <taxon>Paraneoptera</taxon>
        <taxon>Psocodea</taxon>
        <taxon>Troctomorpha</taxon>
        <taxon>Phthiraptera</taxon>
        <taxon>Anoplura</taxon>
        <taxon>Polyplacidae</taxon>
        <taxon>Polyplax</taxon>
    </lineage>
</organism>
<keyword evidence="2 4" id="KW-0863">Zinc-finger</keyword>
<dbReference type="SUPFAM" id="SSF57903">
    <property type="entry name" value="FYVE/PHD zinc finger"/>
    <property type="match status" value="1"/>
</dbReference>
<reference evidence="6 7" key="1">
    <citation type="submission" date="2023-10" db="EMBL/GenBank/DDBJ databases">
        <title>Genomes of two closely related lineages of the louse Polyplax serrata with different host specificities.</title>
        <authorList>
            <person name="Martinu J."/>
            <person name="Tarabai H."/>
            <person name="Stefka J."/>
            <person name="Hypsa V."/>
        </authorList>
    </citation>
    <scope>NUCLEOTIDE SEQUENCE [LARGE SCALE GENOMIC DNA]</scope>
    <source>
        <strain evidence="6">HR10_N</strain>
    </source>
</reference>
<dbReference type="AlphaFoldDB" id="A0AAN8SEK4"/>
<name>A0AAN8SEK4_POLSC</name>
<dbReference type="Gene3D" id="3.30.40.10">
    <property type="entry name" value="Zinc/RING finger domain, C3HC4 (zinc finger)"/>
    <property type="match status" value="1"/>
</dbReference>
<dbReference type="InterPro" id="IPR017455">
    <property type="entry name" value="Znf_FYVE-rel"/>
</dbReference>
<dbReference type="InterPro" id="IPR038632">
    <property type="entry name" value="ZFYVE21_C_sf"/>
</dbReference>
<feature type="domain" description="FYVE-type" evidence="5">
    <location>
        <begin position="44"/>
        <end position="104"/>
    </location>
</feature>
<evidence type="ECO:0000313" key="6">
    <source>
        <dbReference type="EMBL" id="KAK6644999.1"/>
    </source>
</evidence>
<dbReference type="PANTHER" id="PTHR39490:SF8">
    <property type="entry name" value="ZINC FINGER FYVE DOMAIN-CONTAINING PROTEIN 21"/>
    <property type="match status" value="1"/>
</dbReference>
<evidence type="ECO:0000256" key="2">
    <source>
        <dbReference type="ARBA" id="ARBA00022771"/>
    </source>
</evidence>
<keyword evidence="1" id="KW-0479">Metal-binding</keyword>
<dbReference type="InterPro" id="IPR013083">
    <property type="entry name" value="Znf_RING/FYVE/PHD"/>
</dbReference>
<dbReference type="EMBL" id="JAWJWE010000001">
    <property type="protein sequence ID" value="KAK6644999.1"/>
    <property type="molecule type" value="Genomic_DNA"/>
</dbReference>
<dbReference type="Proteomes" id="UP001372834">
    <property type="component" value="Unassembled WGS sequence"/>
</dbReference>
<dbReference type="InterPro" id="IPR011011">
    <property type="entry name" value="Znf_FYVE_PHD"/>
</dbReference>
<accession>A0AAN8SEK4</accession>
<proteinExistence type="predicted"/>
<dbReference type="InterPro" id="IPR032031">
    <property type="entry name" value="ZFYVE21_C"/>
</dbReference>
<evidence type="ECO:0000259" key="5">
    <source>
        <dbReference type="PROSITE" id="PS50178"/>
    </source>
</evidence>
<dbReference type="InterPro" id="IPR052113">
    <property type="entry name" value="FYVE-type_Zinc_Finger"/>
</dbReference>
<gene>
    <name evidence="6" type="ORF">RUM43_001275</name>
</gene>
<dbReference type="Gene3D" id="2.30.29.160">
    <property type="entry name" value="Zinc finger FYVE domain-containing protein 21, C-terminal"/>
    <property type="match status" value="1"/>
</dbReference>
<keyword evidence="3" id="KW-0862">Zinc</keyword>
<sequence>MDSNLNESLYRKKLIKSKSGLRIVLINQKYRSPFLLCEPCWVPDNEITHCTSCKEKFNFTKRKHHCRRCGRIYCSSCSCSRIALPRFSFVDPVRVCNSCADITEQESEFFDKRIKTLTNGATFLLSPLSSTPTTCLCICKLSLDHRFLQFDTAANLPPLPLESVTNFNLIDDMDSGSAYIEISYKNGAFRLATGPETMKSQALEWLRAINEAFELIGISSKGE</sequence>